<keyword evidence="2" id="KW-1185">Reference proteome</keyword>
<evidence type="ECO:0000313" key="1">
    <source>
        <dbReference type="EMBL" id="SIR90592.1"/>
    </source>
</evidence>
<sequence length="124" mass="13200">MRRLTSLTRNFMCEVLPVLVALALCLRIMAAPMMVPVLVDGRIALCLGGQIVTVALDPADPSTPELHTDTCPLLGITAALEVTGPAFAARAVQGTENRFAPMRMVLSESALVLSYRARAPPTVI</sequence>
<accession>A0A1N7ERB9</accession>
<gene>
    <name evidence="1" type="ORF">SAMN05421666_0466</name>
</gene>
<dbReference type="EMBL" id="FTNV01000001">
    <property type="protein sequence ID" value="SIR90592.1"/>
    <property type="molecule type" value="Genomic_DNA"/>
</dbReference>
<evidence type="ECO:0008006" key="3">
    <source>
        <dbReference type="Google" id="ProtNLM"/>
    </source>
</evidence>
<evidence type="ECO:0000313" key="2">
    <source>
        <dbReference type="Proteomes" id="UP000186019"/>
    </source>
</evidence>
<protein>
    <recommendedName>
        <fullName evidence="3">DUF2946 domain-containing protein</fullName>
    </recommendedName>
</protein>
<proteinExistence type="predicted"/>
<reference evidence="1 2" key="1">
    <citation type="submission" date="2017-01" db="EMBL/GenBank/DDBJ databases">
        <authorList>
            <person name="Mah S.A."/>
            <person name="Swanson W.J."/>
            <person name="Moy G.W."/>
            <person name="Vacquier V.D."/>
        </authorList>
    </citation>
    <scope>NUCLEOTIDE SEQUENCE [LARGE SCALE GENOMIC DNA]</scope>
    <source>
        <strain evidence="1 2">DSM 29590</strain>
    </source>
</reference>
<dbReference type="RefSeq" id="WP_076530640.1">
    <property type="nucleotide sequence ID" value="NZ_FOAC01000001.1"/>
</dbReference>
<dbReference type="Proteomes" id="UP000186019">
    <property type="component" value="Unassembled WGS sequence"/>
</dbReference>
<dbReference type="OrthoDB" id="10012891at2"/>
<dbReference type="AlphaFoldDB" id="A0A1N7ERB9"/>
<organism evidence="1 2">
    <name type="scientific">Roseovarius nanhaiticus</name>
    <dbReference type="NCBI Taxonomy" id="573024"/>
    <lineage>
        <taxon>Bacteria</taxon>
        <taxon>Pseudomonadati</taxon>
        <taxon>Pseudomonadota</taxon>
        <taxon>Alphaproteobacteria</taxon>
        <taxon>Rhodobacterales</taxon>
        <taxon>Roseobacteraceae</taxon>
        <taxon>Roseovarius</taxon>
    </lineage>
</organism>
<dbReference type="STRING" id="573024.SAMN05216208_1669"/>
<name>A0A1N7ERB9_9RHOB</name>